<name>A0A2V0QJ75_PSESF</name>
<proteinExistence type="predicted"/>
<dbReference type="EMBL" id="BGJZ01000096">
    <property type="protein sequence ID" value="GBH08630.1"/>
    <property type="molecule type" value="Genomic_DNA"/>
</dbReference>
<protein>
    <submittedName>
        <fullName evidence="1">Predicted histidine transporter YuiF</fullName>
    </submittedName>
</protein>
<gene>
    <name evidence="1" type="ORF">KPSA1_02007</name>
</gene>
<reference evidence="1 2" key="1">
    <citation type="submission" date="2018-04" db="EMBL/GenBank/DDBJ databases">
        <title>Draft genome sequence of Pseudomonas syringae pv. actinidiae biovar 1 strains isolated from kiwifruit in Kagawa prefecture.</title>
        <authorList>
            <person name="Tabuchi M."/>
            <person name="Saito M."/>
            <person name="Fujiwara S."/>
            <person name="Sasa N."/>
            <person name="Akimitsu K."/>
            <person name="Gomi K."/>
            <person name="Konishi-Sugita S."/>
            <person name="Hamano K."/>
            <person name="Kataoka I."/>
        </authorList>
    </citation>
    <scope>NUCLEOTIDE SEQUENCE [LARGE SCALE GENOMIC DNA]</scope>
    <source>
        <strain evidence="1 2">MAFF212206</strain>
    </source>
</reference>
<dbReference type="Proteomes" id="UP000247480">
    <property type="component" value="Unassembled WGS sequence"/>
</dbReference>
<sequence>MACQSVAFPALGLFDRFHRGFSRPFSGFVQGDKAPVDRVPCSLVFHIKVPFYKLPSGYRVAAMESLYGKSVFMAARKRLVTNKQRPRRHCTTLPCVITLRPSHRPGRHPLDSKRDQPSCLKVAQLFSRTCLSH</sequence>
<evidence type="ECO:0000313" key="1">
    <source>
        <dbReference type="EMBL" id="GBH08630.1"/>
    </source>
</evidence>
<evidence type="ECO:0000313" key="2">
    <source>
        <dbReference type="Proteomes" id="UP000247480"/>
    </source>
</evidence>
<dbReference type="AlphaFoldDB" id="A0A2V0QJ75"/>
<organism evidence="1 2">
    <name type="scientific">Pseudomonas syringae pv. actinidiae</name>
    <dbReference type="NCBI Taxonomy" id="103796"/>
    <lineage>
        <taxon>Bacteria</taxon>
        <taxon>Pseudomonadati</taxon>
        <taxon>Pseudomonadota</taxon>
        <taxon>Gammaproteobacteria</taxon>
        <taxon>Pseudomonadales</taxon>
        <taxon>Pseudomonadaceae</taxon>
        <taxon>Pseudomonas</taxon>
        <taxon>Pseudomonas syringae</taxon>
    </lineage>
</organism>
<accession>A0A2V0QJ75</accession>
<comment type="caution">
    <text evidence="1">The sequence shown here is derived from an EMBL/GenBank/DDBJ whole genome shotgun (WGS) entry which is preliminary data.</text>
</comment>